<feature type="transmembrane region" description="Helical" evidence="1">
    <location>
        <begin position="83"/>
        <end position="102"/>
    </location>
</feature>
<dbReference type="EMBL" id="JASPKY010000204">
    <property type="protein sequence ID" value="KAK9721029.1"/>
    <property type="molecule type" value="Genomic_DNA"/>
</dbReference>
<reference evidence="2 3" key="1">
    <citation type="journal article" date="2024" name="BMC Genomics">
        <title>De novo assembly and annotation of Popillia japonica's genome with initial clues to its potential as an invasive pest.</title>
        <authorList>
            <person name="Cucini C."/>
            <person name="Boschi S."/>
            <person name="Funari R."/>
            <person name="Cardaioli E."/>
            <person name="Iannotti N."/>
            <person name="Marturano G."/>
            <person name="Paoli F."/>
            <person name="Bruttini M."/>
            <person name="Carapelli A."/>
            <person name="Frati F."/>
            <person name="Nardi F."/>
        </authorList>
    </citation>
    <scope>NUCLEOTIDE SEQUENCE [LARGE SCALE GENOMIC DNA]</scope>
    <source>
        <strain evidence="2">DMR45628</strain>
    </source>
</reference>
<evidence type="ECO:0000256" key="1">
    <source>
        <dbReference type="SAM" id="Phobius"/>
    </source>
</evidence>
<keyword evidence="3" id="KW-1185">Reference proteome</keyword>
<keyword evidence="1" id="KW-1133">Transmembrane helix</keyword>
<keyword evidence="1" id="KW-0472">Membrane</keyword>
<proteinExistence type="predicted"/>
<comment type="caution">
    <text evidence="2">The sequence shown here is derived from an EMBL/GenBank/DDBJ whole genome shotgun (WGS) entry which is preliminary data.</text>
</comment>
<protein>
    <submittedName>
        <fullName evidence="2">Uncharacterized protein</fullName>
    </submittedName>
</protein>
<dbReference type="Proteomes" id="UP001458880">
    <property type="component" value="Unassembled WGS sequence"/>
</dbReference>
<keyword evidence="1" id="KW-0812">Transmembrane</keyword>
<sequence length="109" mass="11940">MLSSLPAKFVEVAAMQKEIDKSDEKKVKLEMLSSLPAKFVEVAAMQKEIDKSDEFIGLTGSNIAPAVRSDRSLCTDFQLPQRFVCVQTVVVAMVAILSIAGVRTMTTLF</sequence>
<dbReference type="AlphaFoldDB" id="A0AAW1KP27"/>
<evidence type="ECO:0000313" key="2">
    <source>
        <dbReference type="EMBL" id="KAK9721029.1"/>
    </source>
</evidence>
<accession>A0AAW1KP27</accession>
<name>A0AAW1KP27_POPJA</name>
<evidence type="ECO:0000313" key="3">
    <source>
        <dbReference type="Proteomes" id="UP001458880"/>
    </source>
</evidence>
<gene>
    <name evidence="2" type="ORF">QE152_g21740</name>
</gene>
<organism evidence="2 3">
    <name type="scientific">Popillia japonica</name>
    <name type="common">Japanese beetle</name>
    <dbReference type="NCBI Taxonomy" id="7064"/>
    <lineage>
        <taxon>Eukaryota</taxon>
        <taxon>Metazoa</taxon>
        <taxon>Ecdysozoa</taxon>
        <taxon>Arthropoda</taxon>
        <taxon>Hexapoda</taxon>
        <taxon>Insecta</taxon>
        <taxon>Pterygota</taxon>
        <taxon>Neoptera</taxon>
        <taxon>Endopterygota</taxon>
        <taxon>Coleoptera</taxon>
        <taxon>Polyphaga</taxon>
        <taxon>Scarabaeiformia</taxon>
        <taxon>Scarabaeidae</taxon>
        <taxon>Rutelinae</taxon>
        <taxon>Popillia</taxon>
    </lineage>
</organism>